<reference evidence="4 5" key="1">
    <citation type="submission" date="2015-01" db="EMBL/GenBank/DDBJ databases">
        <title>Evolution of Trichinella species and genotypes.</title>
        <authorList>
            <person name="Korhonen P.K."/>
            <person name="Edoardo P."/>
            <person name="Giuseppe L.R."/>
            <person name="Gasser R.B."/>
        </authorList>
    </citation>
    <scope>NUCLEOTIDE SEQUENCE [LARGE SCALE GENOMIC DNA]</scope>
    <source>
        <strain evidence="4">ISS2496</strain>
    </source>
</reference>
<dbReference type="EMBL" id="JYDQ01000143">
    <property type="protein sequence ID" value="KRY13265.1"/>
    <property type="molecule type" value="Genomic_DNA"/>
</dbReference>
<feature type="signal peptide" evidence="3">
    <location>
        <begin position="1"/>
        <end position="32"/>
    </location>
</feature>
<comment type="caution">
    <text evidence="4">The sequence shown here is derived from an EMBL/GenBank/DDBJ whole genome shotgun (WGS) entry which is preliminary data.</text>
</comment>
<protein>
    <submittedName>
        <fullName evidence="4">Uncharacterized protein</fullName>
    </submittedName>
</protein>
<evidence type="ECO:0000256" key="1">
    <source>
        <dbReference type="SAM" id="Coils"/>
    </source>
</evidence>
<sequence length="301" mass="34450">LGLIFSTCEKFSMRCWPVIFLLLSLFSWWCCCVTPDNSTKRSPARHNRQWTLSTRSNLKKLLRRKRRQLKRLAQEIDILRRRLNAKDDSKDVNGTAAADRWFKKRFCKKTRPTVEDRIWKKKVDSELLSIRGKLSKISNVLWHRTRSTDSKPTKKEAPRPSPAPPDPRPTRLMTFQISRFGNMGSTCSGHRHCKPGLCCHYNVTVGNTPAITGLCVQHALKEGQKCFDSCQCELGLNCFRNRLDKNPLSILDQKSEVSMPAVLINKVNPKLTGQCKVATTDDVLRGEYINGKEPVFYGTLN</sequence>
<gene>
    <name evidence="4" type="ORF">T12_4563</name>
</gene>
<evidence type="ECO:0000313" key="4">
    <source>
        <dbReference type="EMBL" id="KRY13265.1"/>
    </source>
</evidence>
<dbReference type="OrthoDB" id="5917306at2759"/>
<evidence type="ECO:0000313" key="5">
    <source>
        <dbReference type="Proteomes" id="UP000054783"/>
    </source>
</evidence>
<feature type="coiled-coil region" evidence="1">
    <location>
        <begin position="55"/>
        <end position="89"/>
    </location>
</feature>
<accession>A0A0V0ZKY6</accession>
<dbReference type="AlphaFoldDB" id="A0A0V0ZKY6"/>
<keyword evidence="5" id="KW-1185">Reference proteome</keyword>
<feature type="chain" id="PRO_5006873786" evidence="3">
    <location>
        <begin position="33"/>
        <end position="301"/>
    </location>
</feature>
<organism evidence="4 5">
    <name type="scientific">Trichinella patagoniensis</name>
    <dbReference type="NCBI Taxonomy" id="990121"/>
    <lineage>
        <taxon>Eukaryota</taxon>
        <taxon>Metazoa</taxon>
        <taxon>Ecdysozoa</taxon>
        <taxon>Nematoda</taxon>
        <taxon>Enoplea</taxon>
        <taxon>Dorylaimia</taxon>
        <taxon>Trichinellida</taxon>
        <taxon>Trichinellidae</taxon>
        <taxon>Trichinella</taxon>
    </lineage>
</organism>
<feature type="compositionally biased region" description="Basic and acidic residues" evidence="2">
    <location>
        <begin position="146"/>
        <end position="158"/>
    </location>
</feature>
<name>A0A0V0ZKY6_9BILA</name>
<evidence type="ECO:0000256" key="2">
    <source>
        <dbReference type="SAM" id="MobiDB-lite"/>
    </source>
</evidence>
<evidence type="ECO:0000256" key="3">
    <source>
        <dbReference type="SAM" id="SignalP"/>
    </source>
</evidence>
<keyword evidence="3" id="KW-0732">Signal</keyword>
<feature type="region of interest" description="Disordered" evidence="2">
    <location>
        <begin position="141"/>
        <end position="170"/>
    </location>
</feature>
<keyword evidence="1" id="KW-0175">Coiled coil</keyword>
<dbReference type="Proteomes" id="UP000054783">
    <property type="component" value="Unassembled WGS sequence"/>
</dbReference>
<proteinExistence type="predicted"/>
<feature type="non-terminal residue" evidence="4">
    <location>
        <position position="1"/>
    </location>
</feature>